<reference evidence="6" key="2">
    <citation type="submission" date="2020-09" db="EMBL/GenBank/DDBJ databases">
        <authorList>
            <person name="Sun Q."/>
            <person name="Zhou Y."/>
        </authorList>
    </citation>
    <scope>NUCLEOTIDE SEQUENCE</scope>
    <source>
        <strain evidence="6">CGMCC 1.15330</strain>
    </source>
</reference>
<dbReference type="InterPro" id="IPR050129">
    <property type="entry name" value="Zn_alcohol_dh"/>
</dbReference>
<dbReference type="Proteomes" id="UP000623067">
    <property type="component" value="Unassembled WGS sequence"/>
</dbReference>
<dbReference type="SUPFAM" id="SSF50129">
    <property type="entry name" value="GroES-like"/>
    <property type="match status" value="1"/>
</dbReference>
<dbReference type="EMBL" id="BMIH01000002">
    <property type="protein sequence ID" value="GGB27189.1"/>
    <property type="molecule type" value="Genomic_DNA"/>
</dbReference>
<feature type="domain" description="Enoyl reductase (ER)" evidence="5">
    <location>
        <begin position="7"/>
        <end position="315"/>
    </location>
</feature>
<proteinExistence type="inferred from homology"/>
<dbReference type="CDD" id="cd08269">
    <property type="entry name" value="Zn_ADH9"/>
    <property type="match status" value="1"/>
</dbReference>
<evidence type="ECO:0000313" key="7">
    <source>
        <dbReference type="Proteomes" id="UP000623067"/>
    </source>
</evidence>
<dbReference type="InterPro" id="IPR036291">
    <property type="entry name" value="NAD(P)-bd_dom_sf"/>
</dbReference>
<keyword evidence="7" id="KW-1185">Reference proteome</keyword>
<evidence type="ECO:0000259" key="5">
    <source>
        <dbReference type="SMART" id="SM00829"/>
    </source>
</evidence>
<keyword evidence="2 4" id="KW-0862">Zinc</keyword>
<dbReference type="GO" id="GO:0008270">
    <property type="term" value="F:zinc ion binding"/>
    <property type="evidence" value="ECO:0007669"/>
    <property type="project" value="InterPro"/>
</dbReference>
<keyword evidence="3" id="KW-0560">Oxidoreductase</keyword>
<dbReference type="SMART" id="SM00829">
    <property type="entry name" value="PKS_ER"/>
    <property type="match status" value="1"/>
</dbReference>
<name>A0A916T2C7_9SPHN</name>
<dbReference type="AlphaFoldDB" id="A0A916T2C7"/>
<reference evidence="6" key="1">
    <citation type="journal article" date="2014" name="Int. J. Syst. Evol. Microbiol.">
        <title>Complete genome sequence of Corynebacterium casei LMG S-19264T (=DSM 44701T), isolated from a smear-ripened cheese.</title>
        <authorList>
            <consortium name="US DOE Joint Genome Institute (JGI-PGF)"/>
            <person name="Walter F."/>
            <person name="Albersmeier A."/>
            <person name="Kalinowski J."/>
            <person name="Ruckert C."/>
        </authorList>
    </citation>
    <scope>NUCLEOTIDE SEQUENCE</scope>
    <source>
        <strain evidence="6">CGMCC 1.15330</strain>
    </source>
</reference>
<evidence type="ECO:0000256" key="4">
    <source>
        <dbReference type="RuleBase" id="RU361277"/>
    </source>
</evidence>
<dbReference type="Gene3D" id="3.90.180.10">
    <property type="entry name" value="Medium-chain alcohol dehydrogenases, catalytic domain"/>
    <property type="match status" value="2"/>
</dbReference>
<accession>A0A916T2C7</accession>
<evidence type="ECO:0000313" key="6">
    <source>
        <dbReference type="EMBL" id="GGB27189.1"/>
    </source>
</evidence>
<dbReference type="PROSITE" id="PS00059">
    <property type="entry name" value="ADH_ZINC"/>
    <property type="match status" value="1"/>
</dbReference>
<dbReference type="Gene3D" id="3.40.50.720">
    <property type="entry name" value="NAD(P)-binding Rossmann-like Domain"/>
    <property type="match status" value="1"/>
</dbReference>
<gene>
    <name evidence="6" type="ORF">GCM10011380_16010</name>
</gene>
<keyword evidence="1 4" id="KW-0479">Metal-binding</keyword>
<dbReference type="PANTHER" id="PTHR43401:SF2">
    <property type="entry name" value="L-THREONINE 3-DEHYDROGENASE"/>
    <property type="match status" value="1"/>
</dbReference>
<dbReference type="RefSeq" id="WP_188658215.1">
    <property type="nucleotide sequence ID" value="NZ_BMIH01000002.1"/>
</dbReference>
<dbReference type="InterPro" id="IPR011032">
    <property type="entry name" value="GroES-like_sf"/>
</dbReference>
<dbReference type="SUPFAM" id="SSF51735">
    <property type="entry name" value="NAD(P)-binding Rossmann-fold domains"/>
    <property type="match status" value="1"/>
</dbReference>
<dbReference type="InterPro" id="IPR013154">
    <property type="entry name" value="ADH-like_N"/>
</dbReference>
<organism evidence="6 7">
    <name type="scientific">Sphingomonas metalli</name>
    <dbReference type="NCBI Taxonomy" id="1779358"/>
    <lineage>
        <taxon>Bacteria</taxon>
        <taxon>Pseudomonadati</taxon>
        <taxon>Pseudomonadota</taxon>
        <taxon>Alphaproteobacteria</taxon>
        <taxon>Sphingomonadales</taxon>
        <taxon>Sphingomonadaceae</taxon>
        <taxon>Sphingomonas</taxon>
    </lineage>
</organism>
<comment type="caution">
    <text evidence="6">The sequence shown here is derived from an EMBL/GenBank/DDBJ whole genome shotgun (WGS) entry which is preliminary data.</text>
</comment>
<sequence length="318" mass="34224">MRAALLAAPGRIDLADAPRPEPGAGEVRIRLEGCGVCASNLEPWAGLEWMTYPGEPGGLGHEGWGTIDALGEGVTGLAIGDRVAALSYRSFAEYDLARADMVAKLPAALDGQPFPGEPLGCAFNIFRRSDVRAGQTVAIIGIGFLGAVLTRLCSAAGARVIAISRRPESLELARHYGAAETIAMDDHWRIIEQVKTLTGEALCDRVIEAVGKQWPLDLAGELVAFGGRLVIAGYHQDGPRQVSMQMWNWKGIDVANAHERDPAVQMRGLREAIDWVADGRLDPAPLYSHRYPLEGLGEALDATRDKPEGFVKALVMLR</sequence>
<dbReference type="Pfam" id="PF08240">
    <property type="entry name" value="ADH_N"/>
    <property type="match status" value="1"/>
</dbReference>
<dbReference type="InterPro" id="IPR002328">
    <property type="entry name" value="ADH_Zn_CS"/>
</dbReference>
<comment type="cofactor">
    <cofactor evidence="4">
        <name>Zn(2+)</name>
        <dbReference type="ChEBI" id="CHEBI:29105"/>
    </cofactor>
</comment>
<evidence type="ECO:0000256" key="1">
    <source>
        <dbReference type="ARBA" id="ARBA00022723"/>
    </source>
</evidence>
<dbReference type="PANTHER" id="PTHR43401">
    <property type="entry name" value="L-THREONINE 3-DEHYDROGENASE"/>
    <property type="match status" value="1"/>
</dbReference>
<evidence type="ECO:0000256" key="2">
    <source>
        <dbReference type="ARBA" id="ARBA00022833"/>
    </source>
</evidence>
<comment type="similarity">
    <text evidence="4">Belongs to the zinc-containing alcohol dehydrogenase family.</text>
</comment>
<dbReference type="Pfam" id="PF00107">
    <property type="entry name" value="ADH_zinc_N"/>
    <property type="match status" value="1"/>
</dbReference>
<dbReference type="GO" id="GO:0016616">
    <property type="term" value="F:oxidoreductase activity, acting on the CH-OH group of donors, NAD or NADP as acceptor"/>
    <property type="evidence" value="ECO:0007669"/>
    <property type="project" value="UniProtKB-ARBA"/>
</dbReference>
<dbReference type="InterPro" id="IPR020843">
    <property type="entry name" value="ER"/>
</dbReference>
<protein>
    <submittedName>
        <fullName evidence="6">Oxidoreductase</fullName>
    </submittedName>
</protein>
<dbReference type="InterPro" id="IPR013149">
    <property type="entry name" value="ADH-like_C"/>
</dbReference>
<evidence type="ECO:0000256" key="3">
    <source>
        <dbReference type="ARBA" id="ARBA00023002"/>
    </source>
</evidence>